<feature type="domain" description="PhoU" evidence="9">
    <location>
        <begin position="127"/>
        <end position="212"/>
    </location>
</feature>
<dbReference type="Proteomes" id="UP000683428">
    <property type="component" value="Chromosome"/>
</dbReference>
<gene>
    <name evidence="10" type="primary">phoU</name>
    <name evidence="10" type="ORF">Azoinq_03675</name>
</gene>
<evidence type="ECO:0000313" key="11">
    <source>
        <dbReference type="Proteomes" id="UP000683428"/>
    </source>
</evidence>
<evidence type="ECO:0000313" key="10">
    <source>
        <dbReference type="EMBL" id="QWT49722.1"/>
    </source>
</evidence>
<protein>
    <recommendedName>
        <fullName evidence="8">Phosphate-specific transport system accessory protein PhoU</fullName>
    </recommendedName>
</protein>
<feature type="domain" description="PhoU" evidence="9">
    <location>
        <begin position="24"/>
        <end position="109"/>
    </location>
</feature>
<organism evidence="10 11">
    <name type="scientific">Azospira inquinata</name>
    <dbReference type="NCBI Taxonomy" id="2785627"/>
    <lineage>
        <taxon>Bacteria</taxon>
        <taxon>Pseudomonadati</taxon>
        <taxon>Pseudomonadota</taxon>
        <taxon>Betaproteobacteria</taxon>
        <taxon>Rhodocyclales</taxon>
        <taxon>Rhodocyclaceae</taxon>
        <taxon>Azospira</taxon>
    </lineage>
</organism>
<dbReference type="AlphaFoldDB" id="A0A975SNS4"/>
<evidence type="ECO:0000256" key="1">
    <source>
        <dbReference type="ARBA" id="ARBA00004496"/>
    </source>
</evidence>
<dbReference type="GO" id="GO:0005737">
    <property type="term" value="C:cytoplasm"/>
    <property type="evidence" value="ECO:0007669"/>
    <property type="project" value="UniProtKB-SubCell"/>
</dbReference>
<proteinExistence type="inferred from homology"/>
<name>A0A975SNS4_9RHOO</name>
<dbReference type="PANTHER" id="PTHR42930">
    <property type="entry name" value="PHOSPHATE-SPECIFIC TRANSPORT SYSTEM ACCESSORY PROTEIN PHOU"/>
    <property type="match status" value="1"/>
</dbReference>
<dbReference type="NCBIfam" id="TIGR02135">
    <property type="entry name" value="phoU_full"/>
    <property type="match status" value="1"/>
</dbReference>
<dbReference type="GO" id="GO:0045936">
    <property type="term" value="P:negative regulation of phosphate metabolic process"/>
    <property type="evidence" value="ECO:0007669"/>
    <property type="project" value="InterPro"/>
</dbReference>
<evidence type="ECO:0000256" key="2">
    <source>
        <dbReference type="ARBA" id="ARBA00008107"/>
    </source>
</evidence>
<dbReference type="KEGG" id="aiq:Azoinq_03675"/>
<dbReference type="PANTHER" id="PTHR42930:SF3">
    <property type="entry name" value="PHOSPHATE-SPECIFIC TRANSPORT SYSTEM ACCESSORY PROTEIN PHOU"/>
    <property type="match status" value="1"/>
</dbReference>
<sequence length="237" mass="26728">MDAMSEHTYKQFDIELETLRTRVLQMGGLVEQQVKKAMEGLYEGDTGLLELVVKEDARVNQQEVELDEACNQMIAKRQPTAIDLRMVTTVIKSIADLEKIGDKAHKIARLGLALNNQHTGFTPEVELRHMAELSLSMLHTALDAFARLNVVAAAEVVHQDEHVNTEYDSVVRQLITYMMEDPRTISRSLDIMSIAKAIERVGDHAKNIAEYVIYMVKGLNVRHSTLDEIDREIANGD</sequence>
<dbReference type="GO" id="GO:0030643">
    <property type="term" value="P:intracellular phosphate ion homeostasis"/>
    <property type="evidence" value="ECO:0007669"/>
    <property type="project" value="InterPro"/>
</dbReference>
<dbReference type="InterPro" id="IPR028366">
    <property type="entry name" value="PhoU"/>
</dbReference>
<comment type="subunit">
    <text evidence="3 8">Homodimer.</text>
</comment>
<evidence type="ECO:0000256" key="7">
    <source>
        <dbReference type="ARBA" id="ARBA00056181"/>
    </source>
</evidence>
<evidence type="ECO:0000256" key="4">
    <source>
        <dbReference type="ARBA" id="ARBA00022448"/>
    </source>
</evidence>
<keyword evidence="4 8" id="KW-0813">Transport</keyword>
<reference evidence="10" key="1">
    <citation type="submission" date="2020-11" db="EMBL/GenBank/DDBJ databases">
        <title>Azospira inquinata sp. nov.</title>
        <authorList>
            <person name="Moe W.M."/>
            <person name="Mikes M.C."/>
        </authorList>
    </citation>
    <scope>NUCLEOTIDE SEQUENCE</scope>
    <source>
        <strain evidence="10">Azo-3</strain>
    </source>
</reference>
<dbReference type="EMBL" id="CP064782">
    <property type="protein sequence ID" value="QWT49722.1"/>
    <property type="molecule type" value="Genomic_DNA"/>
</dbReference>
<dbReference type="InterPro" id="IPR026022">
    <property type="entry name" value="PhoU_dom"/>
</dbReference>
<keyword evidence="5 8" id="KW-0963">Cytoplasm</keyword>
<dbReference type="RefSeq" id="WP_216125844.1">
    <property type="nucleotide sequence ID" value="NZ_CP064782.1"/>
</dbReference>
<keyword evidence="6 8" id="KW-0592">Phosphate transport</keyword>
<dbReference type="GO" id="GO:0006817">
    <property type="term" value="P:phosphate ion transport"/>
    <property type="evidence" value="ECO:0007669"/>
    <property type="project" value="UniProtKB-KW"/>
</dbReference>
<dbReference type="FunFam" id="1.20.58.220:FF:000004">
    <property type="entry name" value="Phosphate-specific transport system accessory protein PhoU"/>
    <property type="match status" value="1"/>
</dbReference>
<evidence type="ECO:0000259" key="9">
    <source>
        <dbReference type="Pfam" id="PF01895"/>
    </source>
</evidence>
<evidence type="ECO:0000256" key="8">
    <source>
        <dbReference type="PIRNR" id="PIRNR003107"/>
    </source>
</evidence>
<keyword evidence="11" id="KW-1185">Reference proteome</keyword>
<comment type="function">
    <text evidence="7 8">Plays a role in the regulation of phosphate uptake.</text>
</comment>
<evidence type="ECO:0000256" key="6">
    <source>
        <dbReference type="ARBA" id="ARBA00022592"/>
    </source>
</evidence>
<evidence type="ECO:0000256" key="3">
    <source>
        <dbReference type="ARBA" id="ARBA00011738"/>
    </source>
</evidence>
<accession>A0A975SNS4</accession>
<dbReference type="PIRSF" id="PIRSF003107">
    <property type="entry name" value="PhoU"/>
    <property type="match status" value="1"/>
</dbReference>
<comment type="subcellular location">
    <subcellularLocation>
        <location evidence="1 8">Cytoplasm</location>
    </subcellularLocation>
</comment>
<evidence type="ECO:0000256" key="5">
    <source>
        <dbReference type="ARBA" id="ARBA00022490"/>
    </source>
</evidence>
<comment type="similarity">
    <text evidence="2 8">Belongs to the PhoU family.</text>
</comment>
<dbReference type="Pfam" id="PF01895">
    <property type="entry name" value="PhoU"/>
    <property type="match status" value="2"/>
</dbReference>